<keyword evidence="2" id="KW-1185">Reference proteome</keyword>
<evidence type="ECO:0000313" key="1">
    <source>
        <dbReference type="EMBL" id="GMH16599.1"/>
    </source>
</evidence>
<dbReference type="SUPFAM" id="SSF51126">
    <property type="entry name" value="Pectin lyase-like"/>
    <property type="match status" value="1"/>
</dbReference>
<proteinExistence type="predicted"/>
<dbReference type="PANTHER" id="PTHR31339:SF44">
    <property type="entry name" value="PECTIN LYASE-LIKE SUPERFAMILY PROTEIN"/>
    <property type="match status" value="1"/>
</dbReference>
<evidence type="ECO:0000313" key="2">
    <source>
        <dbReference type="Proteomes" id="UP001279734"/>
    </source>
</evidence>
<dbReference type="InterPro" id="IPR011050">
    <property type="entry name" value="Pectin_lyase_fold/virulence"/>
</dbReference>
<sequence>MRDFSVVGDGATDIAAAFEKAVSPAAKFRNKGVAQLNVPDGHLLTASFNLTSHVSLFLAQDAVIVESMDYELK</sequence>
<dbReference type="Gene3D" id="2.160.20.10">
    <property type="entry name" value="Single-stranded right-handed beta-helix, Pectin lyase-like"/>
    <property type="match status" value="1"/>
</dbReference>
<comment type="caution">
    <text evidence="1">The sequence shown here is derived from an EMBL/GenBank/DDBJ whole genome shotgun (WGS) entry which is preliminary data.</text>
</comment>
<dbReference type="EMBL" id="BSYO01000016">
    <property type="protein sequence ID" value="GMH16599.1"/>
    <property type="molecule type" value="Genomic_DNA"/>
</dbReference>
<name>A0AAD3STF3_NEPGR</name>
<reference evidence="1" key="1">
    <citation type="submission" date="2023-05" db="EMBL/GenBank/DDBJ databases">
        <title>Nepenthes gracilis genome sequencing.</title>
        <authorList>
            <person name="Fukushima K."/>
        </authorList>
    </citation>
    <scope>NUCLEOTIDE SEQUENCE</scope>
    <source>
        <strain evidence="1">SING2019-196</strain>
    </source>
</reference>
<dbReference type="PANTHER" id="PTHR31339">
    <property type="entry name" value="PECTIN LYASE-RELATED"/>
    <property type="match status" value="1"/>
</dbReference>
<protein>
    <submittedName>
        <fullName evidence="1">Uncharacterized protein</fullName>
    </submittedName>
</protein>
<organism evidence="1 2">
    <name type="scientific">Nepenthes gracilis</name>
    <name type="common">Slender pitcher plant</name>
    <dbReference type="NCBI Taxonomy" id="150966"/>
    <lineage>
        <taxon>Eukaryota</taxon>
        <taxon>Viridiplantae</taxon>
        <taxon>Streptophyta</taxon>
        <taxon>Embryophyta</taxon>
        <taxon>Tracheophyta</taxon>
        <taxon>Spermatophyta</taxon>
        <taxon>Magnoliopsida</taxon>
        <taxon>eudicotyledons</taxon>
        <taxon>Gunneridae</taxon>
        <taxon>Pentapetalae</taxon>
        <taxon>Caryophyllales</taxon>
        <taxon>Nepenthaceae</taxon>
        <taxon>Nepenthes</taxon>
    </lineage>
</organism>
<dbReference type="InterPro" id="IPR051801">
    <property type="entry name" value="GH28_Enzymes"/>
</dbReference>
<gene>
    <name evidence="1" type="ORF">Nepgr_018440</name>
</gene>
<dbReference type="AlphaFoldDB" id="A0AAD3STF3"/>
<dbReference type="Proteomes" id="UP001279734">
    <property type="component" value="Unassembled WGS sequence"/>
</dbReference>
<dbReference type="InterPro" id="IPR012334">
    <property type="entry name" value="Pectin_lyas_fold"/>
</dbReference>
<accession>A0AAD3STF3</accession>